<dbReference type="InterPro" id="IPR050125">
    <property type="entry name" value="GPCR_opsins"/>
</dbReference>
<dbReference type="GO" id="GO:0007186">
    <property type="term" value="P:G protein-coupled receptor signaling pathway"/>
    <property type="evidence" value="ECO:0000318"/>
    <property type="project" value="GO_Central"/>
</dbReference>
<dbReference type="InParanoid" id="B3S333"/>
<dbReference type="AlphaFoldDB" id="B3S333"/>
<keyword evidence="3 8" id="KW-1133">Transmembrane helix</keyword>
<evidence type="ECO:0000259" key="9">
    <source>
        <dbReference type="PROSITE" id="PS50262"/>
    </source>
</evidence>
<evidence type="ECO:0000256" key="8">
    <source>
        <dbReference type="SAM" id="Phobius"/>
    </source>
</evidence>
<evidence type="ECO:0000256" key="7">
    <source>
        <dbReference type="ARBA" id="ARBA00023224"/>
    </source>
</evidence>
<dbReference type="PROSITE" id="PS50262">
    <property type="entry name" value="G_PROTEIN_RECEP_F1_2"/>
    <property type="match status" value="1"/>
</dbReference>
<organism evidence="10 11">
    <name type="scientific">Trichoplax adhaerens</name>
    <name type="common">Trichoplax reptans</name>
    <dbReference type="NCBI Taxonomy" id="10228"/>
    <lineage>
        <taxon>Eukaryota</taxon>
        <taxon>Metazoa</taxon>
        <taxon>Placozoa</taxon>
        <taxon>Uniplacotomia</taxon>
        <taxon>Trichoplacea</taxon>
        <taxon>Trichoplacidae</taxon>
        <taxon>Trichoplax</taxon>
    </lineage>
</organism>
<feature type="transmembrane region" description="Helical" evidence="8">
    <location>
        <begin position="154"/>
        <end position="181"/>
    </location>
</feature>
<comment type="subcellular location">
    <subcellularLocation>
        <location evidence="1">Membrane</location>
        <topology evidence="1">Multi-pass membrane protein</topology>
    </subcellularLocation>
</comment>
<evidence type="ECO:0000256" key="6">
    <source>
        <dbReference type="ARBA" id="ARBA00023170"/>
    </source>
</evidence>
<dbReference type="STRING" id="10228.B3S333"/>
<feature type="transmembrane region" description="Helical" evidence="8">
    <location>
        <begin position="71"/>
        <end position="95"/>
    </location>
</feature>
<accession>B3S333</accession>
<feature type="transmembrane region" description="Helical" evidence="8">
    <location>
        <begin position="107"/>
        <end position="128"/>
    </location>
</feature>
<keyword evidence="11" id="KW-1185">Reference proteome</keyword>
<name>B3S333_TRIAD</name>
<dbReference type="SUPFAM" id="SSF81321">
    <property type="entry name" value="Family A G protein-coupled receptor-like"/>
    <property type="match status" value="1"/>
</dbReference>
<evidence type="ECO:0000313" key="10">
    <source>
        <dbReference type="EMBL" id="EDV22896.1"/>
    </source>
</evidence>
<evidence type="ECO:0000313" key="11">
    <source>
        <dbReference type="Proteomes" id="UP000009022"/>
    </source>
</evidence>
<dbReference type="Pfam" id="PF00001">
    <property type="entry name" value="7tm_1"/>
    <property type="match status" value="1"/>
</dbReference>
<sequence>MSAIATVISNCIVLYVFHKHRSLLRIPSNLFILNLAIIDLLNGLFRDTFNGVSWLNNGWTFGEPLCRFNGFMQTICYVVTIFTLLATGICRYLVIVHSYGKVITRKVVLIIIGCIWIYSILDSLMPIFGWNRYIFQPLEFSCLPDWLSVSGASYVMFALIADTIIPSILIGLCYIVIYIVIARNAKRMANRFHIEHSNNVIPSIGNSVDYSVANTPENDRNRQARAKWSNGNTLGRKEVKITRAMFSVYVIFLACYLPYALTIFIIAPAGGNVSHNIIFMVGYLVNVNSAINPFFYGVIYRQFRKAYIELFCCCGLSAVSVKFPTSRSRHRHLLNSTPIIDRKNRVDVLRDGMTDASTSNL</sequence>
<dbReference type="GO" id="GO:0008020">
    <property type="term" value="F:G protein-coupled photoreceptor activity"/>
    <property type="evidence" value="ECO:0000318"/>
    <property type="project" value="GO_Central"/>
</dbReference>
<dbReference type="GO" id="GO:0007602">
    <property type="term" value="P:phototransduction"/>
    <property type="evidence" value="ECO:0000318"/>
    <property type="project" value="GO_Central"/>
</dbReference>
<dbReference type="RefSeq" id="XP_002114762.1">
    <property type="nucleotide sequence ID" value="XM_002114726.1"/>
</dbReference>
<dbReference type="GeneID" id="6755974"/>
<protein>
    <recommendedName>
        <fullName evidence="9">G-protein coupled receptors family 1 profile domain-containing protein</fullName>
    </recommendedName>
</protein>
<evidence type="ECO:0000256" key="4">
    <source>
        <dbReference type="ARBA" id="ARBA00023040"/>
    </source>
</evidence>
<keyword evidence="6" id="KW-0675">Receptor</keyword>
<dbReference type="GO" id="GO:0005886">
    <property type="term" value="C:plasma membrane"/>
    <property type="evidence" value="ECO:0000318"/>
    <property type="project" value="GO_Central"/>
</dbReference>
<dbReference type="OrthoDB" id="5957092at2759"/>
<dbReference type="eggNOG" id="KOG3656">
    <property type="taxonomic scope" value="Eukaryota"/>
</dbReference>
<evidence type="ECO:0000256" key="2">
    <source>
        <dbReference type="ARBA" id="ARBA00022692"/>
    </source>
</evidence>
<keyword evidence="4" id="KW-0297">G-protein coupled receptor</keyword>
<dbReference type="PRINTS" id="PR00237">
    <property type="entry name" value="GPCRRHODOPSN"/>
</dbReference>
<gene>
    <name evidence="10" type="ORF">TRIADDRAFT_58578</name>
</gene>
<dbReference type="PANTHER" id="PTHR24240">
    <property type="entry name" value="OPSIN"/>
    <property type="match status" value="1"/>
</dbReference>
<keyword evidence="7" id="KW-0807">Transducer</keyword>
<evidence type="ECO:0000256" key="5">
    <source>
        <dbReference type="ARBA" id="ARBA00023136"/>
    </source>
</evidence>
<keyword evidence="2 8" id="KW-0812">Transmembrane</keyword>
<feature type="transmembrane region" description="Helical" evidence="8">
    <location>
        <begin position="246"/>
        <end position="271"/>
    </location>
</feature>
<dbReference type="FunCoup" id="B3S333">
    <property type="interactions" value="104"/>
</dbReference>
<dbReference type="InterPro" id="IPR017452">
    <property type="entry name" value="GPCR_Rhodpsn_7TM"/>
</dbReference>
<evidence type="ECO:0000256" key="1">
    <source>
        <dbReference type="ARBA" id="ARBA00004141"/>
    </source>
</evidence>
<dbReference type="GO" id="GO:0071482">
    <property type="term" value="P:cellular response to light stimulus"/>
    <property type="evidence" value="ECO:0000318"/>
    <property type="project" value="GO_Central"/>
</dbReference>
<dbReference type="KEGG" id="tad:TRIADDRAFT_58578"/>
<dbReference type="EMBL" id="DS985248">
    <property type="protein sequence ID" value="EDV22896.1"/>
    <property type="molecule type" value="Genomic_DNA"/>
</dbReference>
<dbReference type="PhylomeDB" id="B3S333"/>
<dbReference type="Gene3D" id="1.20.1070.10">
    <property type="entry name" value="Rhodopsin 7-helix transmembrane proteins"/>
    <property type="match status" value="1"/>
</dbReference>
<evidence type="ECO:0000256" key="3">
    <source>
        <dbReference type="ARBA" id="ARBA00022989"/>
    </source>
</evidence>
<feature type="transmembrane region" description="Helical" evidence="8">
    <location>
        <begin position="26"/>
        <end position="45"/>
    </location>
</feature>
<feature type="transmembrane region" description="Helical" evidence="8">
    <location>
        <begin position="277"/>
        <end position="299"/>
    </location>
</feature>
<reference evidence="10 11" key="1">
    <citation type="journal article" date="2008" name="Nature">
        <title>The Trichoplax genome and the nature of placozoans.</title>
        <authorList>
            <person name="Srivastava M."/>
            <person name="Begovic E."/>
            <person name="Chapman J."/>
            <person name="Putnam N.H."/>
            <person name="Hellsten U."/>
            <person name="Kawashima T."/>
            <person name="Kuo A."/>
            <person name="Mitros T."/>
            <person name="Salamov A."/>
            <person name="Carpenter M.L."/>
            <person name="Signorovitch A.Y."/>
            <person name="Moreno M.A."/>
            <person name="Kamm K."/>
            <person name="Grimwood J."/>
            <person name="Schmutz J."/>
            <person name="Shapiro H."/>
            <person name="Grigoriev I.V."/>
            <person name="Buss L.W."/>
            <person name="Schierwater B."/>
            <person name="Dellaporta S.L."/>
            <person name="Rokhsar D.S."/>
        </authorList>
    </citation>
    <scope>NUCLEOTIDE SEQUENCE [LARGE SCALE GENOMIC DNA]</scope>
    <source>
        <strain evidence="10 11">Grell-BS-1999</strain>
    </source>
</reference>
<keyword evidence="5 8" id="KW-0472">Membrane</keyword>
<dbReference type="InterPro" id="IPR000276">
    <property type="entry name" value="GPCR_Rhodpsn"/>
</dbReference>
<dbReference type="CDD" id="cd00637">
    <property type="entry name" value="7tm_classA_rhodopsin-like"/>
    <property type="match status" value="1"/>
</dbReference>
<proteinExistence type="predicted"/>
<dbReference type="CTD" id="6755974"/>
<dbReference type="Proteomes" id="UP000009022">
    <property type="component" value="Unassembled WGS sequence"/>
</dbReference>
<dbReference type="HOGENOM" id="CLU_009579_3_3_1"/>
<feature type="domain" description="G-protein coupled receptors family 1 profile" evidence="9">
    <location>
        <begin position="9"/>
        <end position="296"/>
    </location>
</feature>